<reference evidence="1 2" key="1">
    <citation type="journal article" date="2019" name="Nat. Ecol. Evol.">
        <title>Megaphylogeny resolves global patterns of mushroom evolution.</title>
        <authorList>
            <person name="Varga T."/>
            <person name="Krizsan K."/>
            <person name="Foldi C."/>
            <person name="Dima B."/>
            <person name="Sanchez-Garcia M."/>
            <person name="Sanchez-Ramirez S."/>
            <person name="Szollosi G.J."/>
            <person name="Szarkandi J.G."/>
            <person name="Papp V."/>
            <person name="Albert L."/>
            <person name="Andreopoulos W."/>
            <person name="Angelini C."/>
            <person name="Antonin V."/>
            <person name="Barry K.W."/>
            <person name="Bougher N.L."/>
            <person name="Buchanan P."/>
            <person name="Buyck B."/>
            <person name="Bense V."/>
            <person name="Catcheside P."/>
            <person name="Chovatia M."/>
            <person name="Cooper J."/>
            <person name="Damon W."/>
            <person name="Desjardin D."/>
            <person name="Finy P."/>
            <person name="Geml J."/>
            <person name="Haridas S."/>
            <person name="Hughes K."/>
            <person name="Justo A."/>
            <person name="Karasinski D."/>
            <person name="Kautmanova I."/>
            <person name="Kiss B."/>
            <person name="Kocsube S."/>
            <person name="Kotiranta H."/>
            <person name="LaButti K.M."/>
            <person name="Lechner B.E."/>
            <person name="Liimatainen K."/>
            <person name="Lipzen A."/>
            <person name="Lukacs Z."/>
            <person name="Mihaltcheva S."/>
            <person name="Morgado L.N."/>
            <person name="Niskanen T."/>
            <person name="Noordeloos M.E."/>
            <person name="Ohm R.A."/>
            <person name="Ortiz-Santana B."/>
            <person name="Ovrebo C."/>
            <person name="Racz N."/>
            <person name="Riley R."/>
            <person name="Savchenko A."/>
            <person name="Shiryaev A."/>
            <person name="Soop K."/>
            <person name="Spirin V."/>
            <person name="Szebenyi C."/>
            <person name="Tomsovsky M."/>
            <person name="Tulloss R.E."/>
            <person name="Uehling J."/>
            <person name="Grigoriev I.V."/>
            <person name="Vagvolgyi C."/>
            <person name="Papp T."/>
            <person name="Martin F.M."/>
            <person name="Miettinen O."/>
            <person name="Hibbett D.S."/>
            <person name="Nagy L.G."/>
        </authorList>
    </citation>
    <scope>NUCLEOTIDE SEQUENCE [LARGE SCALE GENOMIC DNA]</scope>
    <source>
        <strain evidence="1 2">CBS 962.96</strain>
    </source>
</reference>
<evidence type="ECO:0000313" key="2">
    <source>
        <dbReference type="Proteomes" id="UP000297245"/>
    </source>
</evidence>
<accession>A0A4S8KJD9</accession>
<keyword evidence="2" id="KW-1185">Reference proteome</keyword>
<dbReference type="EMBL" id="ML181822">
    <property type="protein sequence ID" value="THU75594.1"/>
    <property type="molecule type" value="Genomic_DNA"/>
</dbReference>
<proteinExistence type="predicted"/>
<organism evidence="1 2">
    <name type="scientific">Dendrothele bispora (strain CBS 962.96)</name>
    <dbReference type="NCBI Taxonomy" id="1314807"/>
    <lineage>
        <taxon>Eukaryota</taxon>
        <taxon>Fungi</taxon>
        <taxon>Dikarya</taxon>
        <taxon>Basidiomycota</taxon>
        <taxon>Agaricomycotina</taxon>
        <taxon>Agaricomycetes</taxon>
        <taxon>Agaricomycetidae</taxon>
        <taxon>Agaricales</taxon>
        <taxon>Agaricales incertae sedis</taxon>
        <taxon>Dendrothele</taxon>
    </lineage>
</organism>
<dbReference type="OrthoDB" id="2322999at2759"/>
<dbReference type="Proteomes" id="UP000297245">
    <property type="component" value="Unassembled WGS sequence"/>
</dbReference>
<evidence type="ECO:0000313" key="1">
    <source>
        <dbReference type="EMBL" id="THU75594.1"/>
    </source>
</evidence>
<name>A0A4S8KJD9_DENBC</name>
<protein>
    <submittedName>
        <fullName evidence="1">Uncharacterized protein</fullName>
    </submittedName>
</protein>
<dbReference type="AlphaFoldDB" id="A0A4S8KJD9"/>
<gene>
    <name evidence="1" type="ORF">K435DRAFT_974760</name>
</gene>
<sequence>MFFQAADNALCPEYRQRIFPEIGKLLESFGRLWGVNLVHTHCTLAEGEVMLARGNVSQPEPLSNEMRIYPERWLSDGRAFEFTTEYTESPPPELLEKFRELIGNYSGVLGLYYAGSYNDQPDATIILEHTDGRKNITNVVSAACATGNTQTAWLPDGSGALPVQMACTLWCDTRNTRNGSVHKGTQSHQK</sequence>